<evidence type="ECO:0008006" key="3">
    <source>
        <dbReference type="Google" id="ProtNLM"/>
    </source>
</evidence>
<proteinExistence type="predicted"/>
<accession>A0A239EJB1</accession>
<dbReference type="EMBL" id="FZOK01000009">
    <property type="protein sequence ID" value="SNS44491.1"/>
    <property type="molecule type" value="Genomic_DNA"/>
</dbReference>
<keyword evidence="2" id="KW-1185">Reference proteome</keyword>
<name>A0A239EJB1_9BACT</name>
<dbReference type="AlphaFoldDB" id="A0A239EJB1"/>
<evidence type="ECO:0000313" key="1">
    <source>
        <dbReference type="EMBL" id="SNS44491.1"/>
    </source>
</evidence>
<sequence>MHIRSFLFLVFFGLNSCYQKSEMKAPIFEQTKTIDISDAIGGYNKYHYLEDQDLLYAYNQLSSVLDLFEWKDGKYLRTIPLPDVPEAYGFAWSEFLPMAEDSLVFVDYFGKILLTNAESELLLAFSLNDYLPEGYEFFFGNNTQNMIHRDGKLVFRIHQTNFSPKEQEYYHGKIFGSLDLNALGTAILYGEYPSSYEIRNNKFFFNSTKLGFEFGLDSKEEVLISFRNEQAIQSSTALGNKWSDGKSQSLNNPSQLDINQEISSIDWMVKEGFYHDIFSDPYQKVIYRICVFPQELTDLEGKRRSAATRPFSIQKFSSDFKLLSEASFNTSVLEYSFLSRIITKDGLYLGVLDAGEDEVLFRKVNF</sequence>
<evidence type="ECO:0000313" key="2">
    <source>
        <dbReference type="Proteomes" id="UP000198480"/>
    </source>
</evidence>
<dbReference type="Proteomes" id="UP000198480">
    <property type="component" value="Unassembled WGS sequence"/>
</dbReference>
<gene>
    <name evidence="1" type="ORF">SAMN06295967_109172</name>
</gene>
<dbReference type="RefSeq" id="WP_089240832.1">
    <property type="nucleotide sequence ID" value="NZ_FZOK01000009.1"/>
</dbReference>
<reference evidence="2" key="1">
    <citation type="submission" date="2017-06" db="EMBL/GenBank/DDBJ databases">
        <authorList>
            <person name="Varghese N."/>
            <person name="Submissions S."/>
        </authorList>
    </citation>
    <scope>NUCLEOTIDE SEQUENCE [LARGE SCALE GENOMIC DNA]</scope>
    <source>
        <strain evidence="2">5C</strain>
    </source>
</reference>
<protein>
    <recommendedName>
        <fullName evidence="3">DUF4221 domain-containing protein</fullName>
    </recommendedName>
</protein>
<organism evidence="1 2">
    <name type="scientific">Belliella buryatensis</name>
    <dbReference type="NCBI Taxonomy" id="1500549"/>
    <lineage>
        <taxon>Bacteria</taxon>
        <taxon>Pseudomonadati</taxon>
        <taxon>Bacteroidota</taxon>
        <taxon>Cytophagia</taxon>
        <taxon>Cytophagales</taxon>
        <taxon>Cyclobacteriaceae</taxon>
        <taxon>Belliella</taxon>
    </lineage>
</organism>